<evidence type="ECO:0000256" key="1">
    <source>
        <dbReference type="SAM" id="MobiDB-lite"/>
    </source>
</evidence>
<name>A0AAD7KEL8_9AGAR</name>
<keyword evidence="3" id="KW-1185">Reference proteome</keyword>
<comment type="caution">
    <text evidence="2">The sequence shown here is derived from an EMBL/GenBank/DDBJ whole genome shotgun (WGS) entry which is preliminary data.</text>
</comment>
<feature type="region of interest" description="Disordered" evidence="1">
    <location>
        <begin position="78"/>
        <end position="121"/>
    </location>
</feature>
<evidence type="ECO:0000313" key="2">
    <source>
        <dbReference type="EMBL" id="KAJ7784116.1"/>
    </source>
</evidence>
<dbReference type="EMBL" id="JARKIB010000002">
    <property type="protein sequence ID" value="KAJ7784116.1"/>
    <property type="molecule type" value="Genomic_DNA"/>
</dbReference>
<feature type="region of interest" description="Disordered" evidence="1">
    <location>
        <begin position="1"/>
        <end position="33"/>
    </location>
</feature>
<protein>
    <submittedName>
        <fullName evidence="2">Uncharacterized protein</fullName>
    </submittedName>
</protein>
<organism evidence="2 3">
    <name type="scientific">Mycena metata</name>
    <dbReference type="NCBI Taxonomy" id="1033252"/>
    <lineage>
        <taxon>Eukaryota</taxon>
        <taxon>Fungi</taxon>
        <taxon>Dikarya</taxon>
        <taxon>Basidiomycota</taxon>
        <taxon>Agaricomycotina</taxon>
        <taxon>Agaricomycetes</taxon>
        <taxon>Agaricomycetidae</taxon>
        <taxon>Agaricales</taxon>
        <taxon>Marasmiineae</taxon>
        <taxon>Mycenaceae</taxon>
        <taxon>Mycena</taxon>
    </lineage>
</organism>
<sequence>MHMQPFEDSDPFSADPQAPSCIPPADADSCHREHPFTKMLQLLAPRSPRKAKKQSDKLILRVDTTNIQILRSKAGPLEWTHQTDQHASDDSGVISEDDEVYPSPATTIGSPSYKRMDSDDSERLFRSPRKWLHQKLIE</sequence>
<proteinExistence type="predicted"/>
<reference evidence="2" key="1">
    <citation type="submission" date="2023-03" db="EMBL/GenBank/DDBJ databases">
        <title>Massive genome expansion in bonnet fungi (Mycena s.s.) driven by repeated elements and novel gene families across ecological guilds.</title>
        <authorList>
            <consortium name="Lawrence Berkeley National Laboratory"/>
            <person name="Harder C.B."/>
            <person name="Miyauchi S."/>
            <person name="Viragh M."/>
            <person name="Kuo A."/>
            <person name="Thoen E."/>
            <person name="Andreopoulos B."/>
            <person name="Lu D."/>
            <person name="Skrede I."/>
            <person name="Drula E."/>
            <person name="Henrissat B."/>
            <person name="Morin E."/>
            <person name="Kohler A."/>
            <person name="Barry K."/>
            <person name="LaButti K."/>
            <person name="Morin E."/>
            <person name="Salamov A."/>
            <person name="Lipzen A."/>
            <person name="Mereny Z."/>
            <person name="Hegedus B."/>
            <person name="Baldrian P."/>
            <person name="Stursova M."/>
            <person name="Weitz H."/>
            <person name="Taylor A."/>
            <person name="Grigoriev I.V."/>
            <person name="Nagy L.G."/>
            <person name="Martin F."/>
            <person name="Kauserud H."/>
        </authorList>
    </citation>
    <scope>NUCLEOTIDE SEQUENCE</scope>
    <source>
        <strain evidence="2">CBHHK182m</strain>
    </source>
</reference>
<evidence type="ECO:0000313" key="3">
    <source>
        <dbReference type="Proteomes" id="UP001215598"/>
    </source>
</evidence>
<gene>
    <name evidence="2" type="ORF">B0H16DRAFT_1681649</name>
</gene>
<dbReference type="AlphaFoldDB" id="A0AAD7KEL8"/>
<dbReference type="Proteomes" id="UP001215598">
    <property type="component" value="Unassembled WGS sequence"/>
</dbReference>
<accession>A0AAD7KEL8</accession>